<dbReference type="AlphaFoldDB" id="A0A814K7N5"/>
<accession>A0A814K7N5</accession>
<sequence length="122" mass="14260">MISYQNILHNSCDLNNISIFNLSSIIQIQCILISSLNILKFILKIRKEITQIENGEYDKKNNPLKNAPHSQHIFLHEKWVLPYSLQKAVFPIHFVSPNYKFWPSCGRVNDVYGDKNLKCRVD</sequence>
<dbReference type="InterPro" id="IPR020581">
    <property type="entry name" value="GDC_P"/>
</dbReference>
<dbReference type="OrthoDB" id="6537869at2759"/>
<dbReference type="Proteomes" id="UP000663891">
    <property type="component" value="Unassembled WGS sequence"/>
</dbReference>
<dbReference type="PANTHER" id="PTHR11773">
    <property type="entry name" value="GLYCINE DEHYDROGENASE, DECARBOXYLATING"/>
    <property type="match status" value="1"/>
</dbReference>
<dbReference type="EMBL" id="CAJNON010000157">
    <property type="protein sequence ID" value="CAF1047373.1"/>
    <property type="molecule type" value="Genomic_DNA"/>
</dbReference>
<dbReference type="GO" id="GO:0030170">
    <property type="term" value="F:pyridoxal phosphate binding"/>
    <property type="evidence" value="ECO:0007669"/>
    <property type="project" value="TreeGrafter"/>
</dbReference>
<dbReference type="GO" id="GO:0019464">
    <property type="term" value="P:glycine decarboxylation via glycine cleavage system"/>
    <property type="evidence" value="ECO:0007669"/>
    <property type="project" value="TreeGrafter"/>
</dbReference>
<dbReference type="GO" id="GO:0005739">
    <property type="term" value="C:mitochondrion"/>
    <property type="evidence" value="ECO:0007669"/>
    <property type="project" value="TreeGrafter"/>
</dbReference>
<evidence type="ECO:0000313" key="1">
    <source>
        <dbReference type="EMBL" id="CAF1047373.1"/>
    </source>
</evidence>
<evidence type="ECO:0000313" key="2">
    <source>
        <dbReference type="Proteomes" id="UP000663891"/>
    </source>
</evidence>
<reference evidence="1" key="1">
    <citation type="submission" date="2021-02" db="EMBL/GenBank/DDBJ databases">
        <authorList>
            <person name="Nowell W R."/>
        </authorList>
    </citation>
    <scope>NUCLEOTIDE SEQUENCE</scope>
</reference>
<dbReference type="GO" id="GO:0004375">
    <property type="term" value="F:glycine dehydrogenase (decarboxylating) activity"/>
    <property type="evidence" value="ECO:0007669"/>
    <property type="project" value="InterPro"/>
</dbReference>
<dbReference type="GO" id="GO:0016594">
    <property type="term" value="F:glycine binding"/>
    <property type="evidence" value="ECO:0007669"/>
    <property type="project" value="TreeGrafter"/>
</dbReference>
<comment type="caution">
    <text evidence="1">The sequence shown here is derived from an EMBL/GenBank/DDBJ whole genome shotgun (WGS) entry which is preliminary data.</text>
</comment>
<dbReference type="PANTHER" id="PTHR11773:SF1">
    <property type="entry name" value="GLYCINE DEHYDROGENASE (DECARBOXYLATING), MITOCHONDRIAL"/>
    <property type="match status" value="1"/>
</dbReference>
<proteinExistence type="predicted"/>
<protein>
    <submittedName>
        <fullName evidence="1">Uncharacterized protein</fullName>
    </submittedName>
</protein>
<dbReference type="GO" id="GO:0005960">
    <property type="term" value="C:glycine cleavage complex"/>
    <property type="evidence" value="ECO:0007669"/>
    <property type="project" value="TreeGrafter"/>
</dbReference>
<organism evidence="1 2">
    <name type="scientific">Adineta steineri</name>
    <dbReference type="NCBI Taxonomy" id="433720"/>
    <lineage>
        <taxon>Eukaryota</taxon>
        <taxon>Metazoa</taxon>
        <taxon>Spiralia</taxon>
        <taxon>Gnathifera</taxon>
        <taxon>Rotifera</taxon>
        <taxon>Eurotatoria</taxon>
        <taxon>Bdelloidea</taxon>
        <taxon>Adinetida</taxon>
        <taxon>Adinetidae</taxon>
        <taxon>Adineta</taxon>
    </lineage>
</organism>
<name>A0A814K7N5_9BILA</name>
<gene>
    <name evidence="1" type="ORF">VCS650_LOCUS17207</name>
</gene>